<gene>
    <name evidence="1" type="ORF">HPB50_012013</name>
</gene>
<name>A0ACB7RPI3_HYAAI</name>
<protein>
    <submittedName>
        <fullName evidence="1">Uncharacterized protein</fullName>
    </submittedName>
</protein>
<evidence type="ECO:0000313" key="2">
    <source>
        <dbReference type="Proteomes" id="UP000821845"/>
    </source>
</evidence>
<accession>A0ACB7RPI3</accession>
<evidence type="ECO:0000313" key="1">
    <source>
        <dbReference type="EMBL" id="KAH6924110.1"/>
    </source>
</evidence>
<sequence>MTGQRYTLFGFSKELDWRPVHFVDPIPAHRICNACGLLPRVTAFLPCRHLLCKTCYEQCLSGDVHSCPLDGEPFHEEDAQWGEFRFDFLLKRKVRCWNEDNGCKVVMAASDLHKHFYEDCAYHSTRCPKCSAFVLTSNICAHRRTDCSNHAAPNMAAASTTHGGSSQEAMFKTLETILEKRVAELRSGLQEVVRDITQCDNLTELSHSVNALRDTVMKSSEEQMSATSEAGIATVREIKEDIAWQGSRLNEISLRLDTLGEKMAEAVQDTTKKSSERFQDKNGQAKRDAIAYGEVLQNVSQSEGDSNGTIVRARERTTKTVCQELTSTAGPRVAPKPNQAQSGAMTAMVTNDHLAWFSTLNVKHFEFHVKGFKKLKDNAVSKGTSCYYRGTTYLGGYCLSPGVYLKKSGNSASVHALVRLNKGVIDRFLPWPFNYALKFTFIDTSKGTRHEFFNIIVGSRNGKRYERPIEERNDGVSSGAGFHIENFERQGYLGGDEFCVKCELLPPNAE</sequence>
<comment type="caution">
    <text evidence="1">The sequence shown here is derived from an EMBL/GenBank/DDBJ whole genome shotgun (WGS) entry which is preliminary data.</text>
</comment>
<organism evidence="1 2">
    <name type="scientific">Hyalomma asiaticum</name>
    <name type="common">Tick</name>
    <dbReference type="NCBI Taxonomy" id="266040"/>
    <lineage>
        <taxon>Eukaryota</taxon>
        <taxon>Metazoa</taxon>
        <taxon>Ecdysozoa</taxon>
        <taxon>Arthropoda</taxon>
        <taxon>Chelicerata</taxon>
        <taxon>Arachnida</taxon>
        <taxon>Acari</taxon>
        <taxon>Parasitiformes</taxon>
        <taxon>Ixodida</taxon>
        <taxon>Ixodoidea</taxon>
        <taxon>Ixodidae</taxon>
        <taxon>Hyalomminae</taxon>
        <taxon>Hyalomma</taxon>
    </lineage>
</organism>
<dbReference type="EMBL" id="CM023488">
    <property type="protein sequence ID" value="KAH6924110.1"/>
    <property type="molecule type" value="Genomic_DNA"/>
</dbReference>
<proteinExistence type="predicted"/>
<reference evidence="1" key="1">
    <citation type="submission" date="2020-05" db="EMBL/GenBank/DDBJ databases">
        <title>Large-scale comparative analyses of tick genomes elucidate their genetic diversity and vector capacities.</title>
        <authorList>
            <person name="Jia N."/>
            <person name="Wang J."/>
            <person name="Shi W."/>
            <person name="Du L."/>
            <person name="Sun Y."/>
            <person name="Zhan W."/>
            <person name="Jiang J."/>
            <person name="Wang Q."/>
            <person name="Zhang B."/>
            <person name="Ji P."/>
            <person name="Sakyi L.B."/>
            <person name="Cui X."/>
            <person name="Yuan T."/>
            <person name="Jiang B."/>
            <person name="Yang W."/>
            <person name="Lam T.T.-Y."/>
            <person name="Chang Q."/>
            <person name="Ding S."/>
            <person name="Wang X."/>
            <person name="Zhu J."/>
            <person name="Ruan X."/>
            <person name="Zhao L."/>
            <person name="Wei J."/>
            <person name="Que T."/>
            <person name="Du C."/>
            <person name="Cheng J."/>
            <person name="Dai P."/>
            <person name="Han X."/>
            <person name="Huang E."/>
            <person name="Gao Y."/>
            <person name="Liu J."/>
            <person name="Shao H."/>
            <person name="Ye R."/>
            <person name="Li L."/>
            <person name="Wei W."/>
            <person name="Wang X."/>
            <person name="Wang C."/>
            <person name="Yang T."/>
            <person name="Huo Q."/>
            <person name="Li W."/>
            <person name="Guo W."/>
            <person name="Chen H."/>
            <person name="Zhou L."/>
            <person name="Ni X."/>
            <person name="Tian J."/>
            <person name="Zhou Y."/>
            <person name="Sheng Y."/>
            <person name="Liu T."/>
            <person name="Pan Y."/>
            <person name="Xia L."/>
            <person name="Li J."/>
            <person name="Zhao F."/>
            <person name="Cao W."/>
        </authorList>
    </citation>
    <scope>NUCLEOTIDE SEQUENCE</scope>
    <source>
        <strain evidence="1">Hyas-2018</strain>
    </source>
</reference>
<keyword evidence="2" id="KW-1185">Reference proteome</keyword>
<dbReference type="Proteomes" id="UP000821845">
    <property type="component" value="Chromosome 8"/>
</dbReference>